<dbReference type="PROSITE" id="PS00571">
    <property type="entry name" value="AMIDASES"/>
    <property type="match status" value="1"/>
</dbReference>
<dbReference type="Proteomes" id="UP000589520">
    <property type="component" value="Unassembled WGS sequence"/>
</dbReference>
<dbReference type="Pfam" id="PF01425">
    <property type="entry name" value="Amidase"/>
    <property type="match status" value="1"/>
</dbReference>
<dbReference type="EMBL" id="JACCCW010000001">
    <property type="protein sequence ID" value="NYF78091.1"/>
    <property type="molecule type" value="Genomic_DNA"/>
</dbReference>
<keyword evidence="2" id="KW-0378">Hydrolase</keyword>
<keyword evidence="3" id="KW-1185">Reference proteome</keyword>
<protein>
    <submittedName>
        <fullName evidence="2">Amidase</fullName>
        <ecNumber evidence="2">3.5.1.4</ecNumber>
    </submittedName>
</protein>
<reference evidence="2 3" key="1">
    <citation type="submission" date="2020-07" db="EMBL/GenBank/DDBJ databases">
        <title>Genomic Encyclopedia of Type Strains, Phase IV (KMG-V): Genome sequencing to study the core and pangenomes of soil and plant-associated prokaryotes.</title>
        <authorList>
            <person name="Whitman W."/>
        </authorList>
    </citation>
    <scope>NUCLEOTIDE SEQUENCE [LARGE SCALE GENOMIC DNA]</scope>
    <source>
        <strain evidence="2 3">X4EP2</strain>
    </source>
</reference>
<dbReference type="EC" id="3.5.1.4" evidence="2"/>
<feature type="domain" description="Amidase" evidence="1">
    <location>
        <begin position="24"/>
        <end position="443"/>
    </location>
</feature>
<gene>
    <name evidence="2" type="ORF">HDF17_000378</name>
</gene>
<dbReference type="GO" id="GO:0012505">
    <property type="term" value="C:endomembrane system"/>
    <property type="evidence" value="ECO:0007669"/>
    <property type="project" value="TreeGrafter"/>
</dbReference>
<dbReference type="RefSeq" id="WP_179487230.1">
    <property type="nucleotide sequence ID" value="NZ_JACCCW010000001.1"/>
</dbReference>
<dbReference type="PANTHER" id="PTHR43372">
    <property type="entry name" value="FATTY-ACID AMIDE HYDROLASE"/>
    <property type="match status" value="1"/>
</dbReference>
<dbReference type="GO" id="GO:0004040">
    <property type="term" value="F:amidase activity"/>
    <property type="evidence" value="ECO:0007669"/>
    <property type="project" value="UniProtKB-EC"/>
</dbReference>
<accession>A0A7Y9PDU5</accession>
<comment type="caution">
    <text evidence="2">The sequence shown here is derived from an EMBL/GenBank/DDBJ whole genome shotgun (WGS) entry which is preliminary data.</text>
</comment>
<evidence type="ECO:0000259" key="1">
    <source>
        <dbReference type="Pfam" id="PF01425"/>
    </source>
</evidence>
<dbReference type="InterPro" id="IPR052739">
    <property type="entry name" value="FAAH2"/>
</dbReference>
<dbReference type="AlphaFoldDB" id="A0A7Y9PDU5"/>
<proteinExistence type="predicted"/>
<dbReference type="InterPro" id="IPR023631">
    <property type="entry name" value="Amidase_dom"/>
</dbReference>
<name>A0A7Y9PDU5_9BACT</name>
<dbReference type="PANTHER" id="PTHR43372:SF4">
    <property type="entry name" value="FATTY-ACID AMIDE HYDROLASE 2"/>
    <property type="match status" value="1"/>
</dbReference>
<dbReference type="InterPro" id="IPR020556">
    <property type="entry name" value="Amidase_CS"/>
</dbReference>
<evidence type="ECO:0000313" key="2">
    <source>
        <dbReference type="EMBL" id="NYF78091.1"/>
    </source>
</evidence>
<organism evidence="2 3">
    <name type="scientific">Granulicella arctica</name>
    <dbReference type="NCBI Taxonomy" id="940613"/>
    <lineage>
        <taxon>Bacteria</taxon>
        <taxon>Pseudomonadati</taxon>
        <taxon>Acidobacteriota</taxon>
        <taxon>Terriglobia</taxon>
        <taxon>Terriglobales</taxon>
        <taxon>Acidobacteriaceae</taxon>
        <taxon>Granulicella</taxon>
    </lineage>
</organism>
<dbReference type="SUPFAM" id="SSF75304">
    <property type="entry name" value="Amidase signature (AS) enzymes"/>
    <property type="match status" value="1"/>
</dbReference>
<sequence length="461" mass="49488">MSIALQPAVEQLKLLRNKKISPVELAEEHIRRIERLNPALNAIVNFDPDKVLAQARAVKSGELAGLPITIKSSISVAGYRCEVGSLLWRDNVAERDAVAVARLRVEGAVILGTTNCPEFLMAYETDNLLHGRTNNPWDLDRTAGGSSGGEAAAIAAGLSAAGLGSDSGGSVREPAHFSGICALKPTAGRISSIGHVPPCIGPFSTLGAIGPMARSIADVELLLRIASKPCSSDPTGTPSAYRAVTMLEAKRLRIGYLEDDGLVPVTQETRQAVRDAVGVLRQQGFDVREYRSPSLEAARKLWDIFFVQCGAMFYDPTIAGRRAELSPVFLDFLADAERRTPLTATTLLQAWAEMDQVRSNLLSEMEEFPILLTPVCSVPAFRHGERTWQIEGKTVSYLDAMRYTQWFNLLGAPAAVVPVGASTTGLPIGIQIAGRPFSDEAVLTVASVVEAAFGYKPPPIA</sequence>
<evidence type="ECO:0000313" key="3">
    <source>
        <dbReference type="Proteomes" id="UP000589520"/>
    </source>
</evidence>
<dbReference type="Gene3D" id="3.90.1300.10">
    <property type="entry name" value="Amidase signature (AS) domain"/>
    <property type="match status" value="1"/>
</dbReference>
<dbReference type="InterPro" id="IPR036928">
    <property type="entry name" value="AS_sf"/>
</dbReference>